<dbReference type="EMBL" id="FTNR01000015">
    <property type="protein sequence ID" value="SIS16058.1"/>
    <property type="molecule type" value="Genomic_DNA"/>
</dbReference>
<name>A0A1N7GUD3_9EURY</name>
<gene>
    <name evidence="1" type="ORF">SAMN05421752_11585</name>
</gene>
<dbReference type="AlphaFoldDB" id="A0A1N7GUD3"/>
<organism evidence="1 2">
    <name type="scientific">Natronorubrum thiooxidans</name>
    <dbReference type="NCBI Taxonomy" id="308853"/>
    <lineage>
        <taxon>Archaea</taxon>
        <taxon>Methanobacteriati</taxon>
        <taxon>Methanobacteriota</taxon>
        <taxon>Stenosarchaea group</taxon>
        <taxon>Halobacteria</taxon>
        <taxon>Halobacteriales</taxon>
        <taxon>Natrialbaceae</taxon>
        <taxon>Natronorubrum</taxon>
    </lineage>
</organism>
<dbReference type="Proteomes" id="UP000185936">
    <property type="component" value="Unassembled WGS sequence"/>
</dbReference>
<dbReference type="STRING" id="308853.SAMN05421752_11585"/>
<keyword evidence="2" id="KW-1185">Reference proteome</keyword>
<sequence>MKIRLVNHTPDQQLFRFAVETTAGLEGWESHGVEPSSTESVTMDLAGNDDPVAIHGVVDDQLTSEMLFEDGGAESDEICPYVLFEYGYVDEPPSFQVHTAVDCDW</sequence>
<accession>A0A1N7GUD3</accession>
<protein>
    <submittedName>
        <fullName evidence="1">Uncharacterized protein</fullName>
    </submittedName>
</protein>
<evidence type="ECO:0000313" key="2">
    <source>
        <dbReference type="Proteomes" id="UP000185936"/>
    </source>
</evidence>
<dbReference type="RefSeq" id="WP_076610462.1">
    <property type="nucleotide sequence ID" value="NZ_FTNR01000015.1"/>
</dbReference>
<proteinExistence type="predicted"/>
<evidence type="ECO:0000313" key="1">
    <source>
        <dbReference type="EMBL" id="SIS16058.1"/>
    </source>
</evidence>
<reference evidence="2" key="1">
    <citation type="submission" date="2017-01" db="EMBL/GenBank/DDBJ databases">
        <authorList>
            <person name="Varghese N."/>
            <person name="Submissions S."/>
        </authorList>
    </citation>
    <scope>NUCLEOTIDE SEQUENCE [LARGE SCALE GENOMIC DNA]</scope>
    <source>
        <strain evidence="2">type strain: HArc-</strain>
    </source>
</reference>